<organism evidence="2 3">
    <name type="scientific">Turicibacter bilis</name>
    <dbReference type="NCBI Taxonomy" id="2735723"/>
    <lineage>
        <taxon>Bacteria</taxon>
        <taxon>Bacillati</taxon>
        <taxon>Bacillota</taxon>
        <taxon>Erysipelotrichia</taxon>
        <taxon>Erysipelotrichales</taxon>
        <taxon>Turicibacteraceae</taxon>
        <taxon>Turicibacter</taxon>
    </lineage>
</organism>
<dbReference type="EMBL" id="CP071250">
    <property type="protein sequence ID" value="UUF07574.1"/>
    <property type="molecule type" value="Genomic_DNA"/>
</dbReference>
<name>A0A9Q9FHV2_9FIRM</name>
<proteinExistence type="predicted"/>
<feature type="region of interest" description="Disordered" evidence="1">
    <location>
        <begin position="30"/>
        <end position="88"/>
    </location>
</feature>
<gene>
    <name evidence="2" type="ORF">J0J70_08005</name>
</gene>
<accession>A0A9Q9FHV2</accession>
<dbReference type="AlphaFoldDB" id="A0A9Q9FHV2"/>
<evidence type="ECO:0000256" key="1">
    <source>
        <dbReference type="SAM" id="MobiDB-lite"/>
    </source>
</evidence>
<feature type="compositionally biased region" description="Basic and acidic residues" evidence="1">
    <location>
        <begin position="35"/>
        <end position="52"/>
    </location>
</feature>
<evidence type="ECO:0000313" key="2">
    <source>
        <dbReference type="EMBL" id="UUF07574.1"/>
    </source>
</evidence>
<protein>
    <submittedName>
        <fullName evidence="2">Uncharacterized protein</fullName>
    </submittedName>
</protein>
<sequence length="203" mass="23301">MYNNYNITTKYLDCDESFSFEQNNDWEYAEEDDDERKYDAKEARHKDSDRKERCKKQRDKKEDEKERGRGKKPPLKPHERPIMTDKEVLATGNVLATGSVYQLSGNRGMAASQASTNTASMYNASDEWMGSYTSSSTTSSQSANQEYSNQGSSNCQWGQNCCCCARRAYQQGLREGYRRGWCACRRQNCCKCCGRNNTFGNDF</sequence>
<evidence type="ECO:0000313" key="3">
    <source>
        <dbReference type="Proteomes" id="UP001058072"/>
    </source>
</evidence>
<reference evidence="2" key="1">
    <citation type="submission" date="2021-03" db="EMBL/GenBank/DDBJ databases">
        <title>Comparative Genomics and Metabolomics in the genus Turicibacter.</title>
        <authorList>
            <person name="Maki J."/>
            <person name="Looft T."/>
        </authorList>
    </citation>
    <scope>NUCLEOTIDE SEQUENCE</scope>
    <source>
        <strain evidence="2">ISU324</strain>
    </source>
</reference>
<dbReference type="Proteomes" id="UP001058072">
    <property type="component" value="Chromosome"/>
</dbReference>
<dbReference type="RefSeq" id="WP_055305856.1">
    <property type="nucleotide sequence ID" value="NZ_CP071250.1"/>
</dbReference>
<feature type="compositionally biased region" description="Basic and acidic residues" evidence="1">
    <location>
        <begin position="76"/>
        <end position="88"/>
    </location>
</feature>